<gene>
    <name evidence="1" type="primary">AVEN_264752_1</name>
    <name evidence="1" type="ORF">NPIL_4831</name>
</gene>
<dbReference type="Proteomes" id="UP000887013">
    <property type="component" value="Unassembled WGS sequence"/>
</dbReference>
<reference evidence="1" key="1">
    <citation type="submission" date="2020-08" db="EMBL/GenBank/DDBJ databases">
        <title>Multicomponent nature underlies the extraordinary mechanical properties of spider dragline silk.</title>
        <authorList>
            <person name="Kono N."/>
            <person name="Nakamura H."/>
            <person name="Mori M."/>
            <person name="Yoshida Y."/>
            <person name="Ohtoshi R."/>
            <person name="Malay A.D."/>
            <person name="Moran D.A.P."/>
            <person name="Tomita M."/>
            <person name="Numata K."/>
            <person name="Arakawa K."/>
        </authorList>
    </citation>
    <scope>NUCLEOTIDE SEQUENCE</scope>
</reference>
<keyword evidence="2" id="KW-1185">Reference proteome</keyword>
<comment type="caution">
    <text evidence="1">The sequence shown here is derived from an EMBL/GenBank/DDBJ whole genome shotgun (WGS) entry which is preliminary data.</text>
</comment>
<sequence length="480" mass="55639">MNFMPTLEHIALVKVTTLIISNPEVQEHIGVIYTLLNLQEMIAIVKEKVGQCELTMLLQKKVINTAIPLRDELFSWQEIHRDILDCDLVKANDLCWSSVGTIDEPETAKRLIHCDKFTFKQRFTLACCYWFTDDVLKLWQESSVHEKGNLTDRIGSIRVEDKILKKWIQWLQERTESEKQYPFDDELFCCENVPSPTYLFPKLSPQQARDLLIHGGHNFRLRTGRICLSRIDINDKTFFKKMHGYVLFVFLEWPLQTQFKSMVDRLWSYLTEDTFIRLLLVIIVAKIQTDCQDFDYANLLRYLWVQSPKLLKDSAEKSEHFKYITEANLSFLIRCQGQEIIIRAVIDSGSQSSYVSEKIMTQLKAFHLRTETVIHELFRGDETETKSHKVFAIERIYLLEIYSKESVDGELGGEESNSNNMTDNDNNVTYADAVIVRSFTSSGRPVKAPTRLDPLNNVCYTLETLSESQGGGARMLRNTV</sequence>
<dbReference type="EMBL" id="BMAW01063974">
    <property type="protein sequence ID" value="GFT42731.1"/>
    <property type="molecule type" value="Genomic_DNA"/>
</dbReference>
<organism evidence="1 2">
    <name type="scientific">Nephila pilipes</name>
    <name type="common">Giant wood spider</name>
    <name type="synonym">Nephila maculata</name>
    <dbReference type="NCBI Taxonomy" id="299642"/>
    <lineage>
        <taxon>Eukaryota</taxon>
        <taxon>Metazoa</taxon>
        <taxon>Ecdysozoa</taxon>
        <taxon>Arthropoda</taxon>
        <taxon>Chelicerata</taxon>
        <taxon>Arachnida</taxon>
        <taxon>Araneae</taxon>
        <taxon>Araneomorphae</taxon>
        <taxon>Entelegynae</taxon>
        <taxon>Araneoidea</taxon>
        <taxon>Nephilidae</taxon>
        <taxon>Nephila</taxon>
    </lineage>
</organism>
<name>A0A8X6P0X9_NEPPI</name>
<evidence type="ECO:0000313" key="1">
    <source>
        <dbReference type="EMBL" id="GFT42731.1"/>
    </source>
</evidence>
<accession>A0A8X6P0X9</accession>
<protein>
    <recommendedName>
        <fullName evidence="3">Peptidase aspartic putative domain-containing protein</fullName>
    </recommendedName>
</protein>
<dbReference type="OrthoDB" id="6570909at2759"/>
<proteinExistence type="predicted"/>
<evidence type="ECO:0000313" key="2">
    <source>
        <dbReference type="Proteomes" id="UP000887013"/>
    </source>
</evidence>
<evidence type="ECO:0008006" key="3">
    <source>
        <dbReference type="Google" id="ProtNLM"/>
    </source>
</evidence>
<dbReference type="AlphaFoldDB" id="A0A8X6P0X9"/>